<organism evidence="7 8">
    <name type="scientific">Chthoniobacter flavus Ellin428</name>
    <dbReference type="NCBI Taxonomy" id="497964"/>
    <lineage>
        <taxon>Bacteria</taxon>
        <taxon>Pseudomonadati</taxon>
        <taxon>Verrucomicrobiota</taxon>
        <taxon>Spartobacteria</taxon>
        <taxon>Chthoniobacterales</taxon>
        <taxon>Chthoniobacteraceae</taxon>
        <taxon>Chthoniobacter</taxon>
    </lineage>
</organism>
<sequence length="434" mass="49062">MKKPCASAPGNRARIRTIKAGSVHLKIYSGTLKKRPIYTVYWRVGEKPYRKLFADPQKAEDFAKAQAEQLAAGQVNAPAISITDAQTYREAQRRLGPVAVPLHVVAGEYADILQKLGDNGTVRQAIEFFLHNAVRPDLIRTVSQVVEEFIATKTADGLSQVYLDDCGWRLRVFATDFQTPISHVCTRDIEEWLRKLSIGLATRNNFRRLIITLFNFARRRGYLPRDRETEARWLEKPKIKSKPIQIFTPQELRELLTVSEGQPKLAILIGAFTGIRSAEMLRLNWENFNWEEGVIDIGCDQTKTASRRLVPILEPLSAWIRPFVKRHGPVLNYSLPVCLAEAFGTAAKKADAVRREQDPEAPPFKWKQNGLRHSYASYRLAVMEDVSKLSLELGNSPQKVFSNYRKVVTKSQGNLWFGVLPETPANIVPITAVA</sequence>
<gene>
    <name evidence="7" type="ORF">CfE428DRAFT_1374</name>
</gene>
<proteinExistence type="predicted"/>
<keyword evidence="8" id="KW-1185">Reference proteome</keyword>
<dbReference type="PROSITE" id="PS51900">
    <property type="entry name" value="CB"/>
    <property type="match status" value="1"/>
</dbReference>
<dbReference type="EMBL" id="ABVL01000003">
    <property type="protein sequence ID" value="EDY21081.1"/>
    <property type="molecule type" value="Genomic_DNA"/>
</dbReference>
<dbReference type="InterPro" id="IPR002104">
    <property type="entry name" value="Integrase_catalytic"/>
</dbReference>
<dbReference type="STRING" id="497964.CfE428DRAFT_1374"/>
<dbReference type="CDD" id="cd00397">
    <property type="entry name" value="DNA_BRE_C"/>
    <property type="match status" value="1"/>
</dbReference>
<accession>B4CXT3</accession>
<dbReference type="InterPro" id="IPR013762">
    <property type="entry name" value="Integrase-like_cat_sf"/>
</dbReference>
<dbReference type="InParanoid" id="B4CXT3"/>
<dbReference type="Gene3D" id="1.10.150.130">
    <property type="match status" value="1"/>
</dbReference>
<dbReference type="InterPro" id="IPR044068">
    <property type="entry name" value="CB"/>
</dbReference>
<evidence type="ECO:0000259" key="5">
    <source>
        <dbReference type="PROSITE" id="PS51898"/>
    </source>
</evidence>
<protein>
    <submittedName>
        <fullName evidence="7">Integrase family protein</fullName>
    </submittedName>
</protein>
<name>B4CXT3_9BACT</name>
<evidence type="ECO:0000256" key="4">
    <source>
        <dbReference type="PROSITE-ProRule" id="PRU01248"/>
    </source>
</evidence>
<evidence type="ECO:0000256" key="2">
    <source>
        <dbReference type="ARBA" id="ARBA00023125"/>
    </source>
</evidence>
<dbReference type="PROSITE" id="PS51898">
    <property type="entry name" value="TYR_RECOMBINASE"/>
    <property type="match status" value="1"/>
</dbReference>
<evidence type="ECO:0000313" key="7">
    <source>
        <dbReference type="EMBL" id="EDY21081.1"/>
    </source>
</evidence>
<dbReference type="eggNOG" id="COG0582">
    <property type="taxonomic scope" value="Bacteria"/>
</dbReference>
<comment type="caution">
    <text evidence="7">The sequence shown here is derived from an EMBL/GenBank/DDBJ whole genome shotgun (WGS) entry which is preliminary data.</text>
</comment>
<dbReference type="Gene3D" id="1.10.443.10">
    <property type="entry name" value="Intergrase catalytic core"/>
    <property type="match status" value="1"/>
</dbReference>
<evidence type="ECO:0000259" key="6">
    <source>
        <dbReference type="PROSITE" id="PS51900"/>
    </source>
</evidence>
<evidence type="ECO:0000256" key="1">
    <source>
        <dbReference type="ARBA" id="ARBA00022908"/>
    </source>
</evidence>
<dbReference type="InterPro" id="IPR011010">
    <property type="entry name" value="DNA_brk_join_enz"/>
</dbReference>
<dbReference type="AlphaFoldDB" id="B4CXT3"/>
<dbReference type="RefSeq" id="WP_006978700.1">
    <property type="nucleotide sequence ID" value="NZ_ABVL01000003.1"/>
</dbReference>
<keyword evidence="3" id="KW-0233">DNA recombination</keyword>
<dbReference type="Pfam" id="PF00589">
    <property type="entry name" value="Phage_integrase"/>
    <property type="match status" value="1"/>
</dbReference>
<feature type="domain" description="Core-binding (CB)" evidence="6">
    <location>
        <begin position="140"/>
        <end position="218"/>
    </location>
</feature>
<dbReference type="GO" id="GO:0015074">
    <property type="term" value="P:DNA integration"/>
    <property type="evidence" value="ECO:0007669"/>
    <property type="project" value="UniProtKB-KW"/>
</dbReference>
<reference evidence="7 8" key="1">
    <citation type="journal article" date="2011" name="J. Bacteriol.">
        <title>Genome sequence of Chthoniobacter flavus Ellin428, an aerobic heterotrophic soil bacterium.</title>
        <authorList>
            <person name="Kant R."/>
            <person name="van Passel M.W."/>
            <person name="Palva A."/>
            <person name="Lucas S."/>
            <person name="Lapidus A."/>
            <person name="Glavina Del Rio T."/>
            <person name="Dalin E."/>
            <person name="Tice H."/>
            <person name="Bruce D."/>
            <person name="Goodwin L."/>
            <person name="Pitluck S."/>
            <person name="Larimer F.W."/>
            <person name="Land M.L."/>
            <person name="Hauser L."/>
            <person name="Sangwan P."/>
            <person name="de Vos W.M."/>
            <person name="Janssen P.H."/>
            <person name="Smidt H."/>
        </authorList>
    </citation>
    <scope>NUCLEOTIDE SEQUENCE [LARGE SCALE GENOMIC DNA]</scope>
    <source>
        <strain evidence="7 8">Ellin428</strain>
    </source>
</reference>
<dbReference type="Proteomes" id="UP000005824">
    <property type="component" value="Unassembled WGS sequence"/>
</dbReference>
<feature type="domain" description="Tyr recombinase" evidence="5">
    <location>
        <begin position="242"/>
        <end position="417"/>
    </location>
</feature>
<evidence type="ECO:0000256" key="3">
    <source>
        <dbReference type="ARBA" id="ARBA00023172"/>
    </source>
</evidence>
<dbReference type="GO" id="GO:0003677">
    <property type="term" value="F:DNA binding"/>
    <property type="evidence" value="ECO:0007669"/>
    <property type="project" value="UniProtKB-UniRule"/>
</dbReference>
<keyword evidence="2 4" id="KW-0238">DNA-binding</keyword>
<dbReference type="SUPFAM" id="SSF56349">
    <property type="entry name" value="DNA breaking-rejoining enzymes"/>
    <property type="match status" value="1"/>
</dbReference>
<keyword evidence="1" id="KW-0229">DNA integration</keyword>
<dbReference type="GO" id="GO:0006310">
    <property type="term" value="P:DNA recombination"/>
    <property type="evidence" value="ECO:0007669"/>
    <property type="project" value="UniProtKB-KW"/>
</dbReference>
<evidence type="ECO:0000313" key="8">
    <source>
        <dbReference type="Proteomes" id="UP000005824"/>
    </source>
</evidence>
<dbReference type="InterPro" id="IPR010998">
    <property type="entry name" value="Integrase_recombinase_N"/>
</dbReference>